<accession>A0A9W9ZAH3</accession>
<dbReference type="SUPFAM" id="SSF49503">
    <property type="entry name" value="Cupredoxins"/>
    <property type="match status" value="6"/>
</dbReference>
<dbReference type="InterPro" id="IPR033138">
    <property type="entry name" value="Cu_oxidase_CS"/>
</dbReference>
<gene>
    <name evidence="18" type="primary">HEPHL1_2</name>
    <name evidence="18" type="ORF">OS493_024740</name>
</gene>
<evidence type="ECO:0000256" key="4">
    <source>
        <dbReference type="ARBA" id="ARBA00022448"/>
    </source>
</evidence>
<comment type="cofactor">
    <cofactor evidence="1">
        <name>Cu cation</name>
        <dbReference type="ChEBI" id="CHEBI:23378"/>
    </cofactor>
</comment>
<protein>
    <submittedName>
        <fullName evidence="18">Hephaestin-like 1</fullName>
        <ecNumber evidence="18">1.16.3.1</ecNumber>
    </submittedName>
</protein>
<keyword evidence="10 18" id="KW-0560">Oxidoreductase</keyword>
<keyword evidence="13" id="KW-1015">Disulfide bond</keyword>
<feature type="domain" description="Plastocyanin-like" evidence="17">
    <location>
        <begin position="470"/>
        <end position="543"/>
    </location>
</feature>
<comment type="similarity">
    <text evidence="3">Belongs to the multicopper oxidase family.</text>
</comment>
<evidence type="ECO:0000256" key="15">
    <source>
        <dbReference type="SAM" id="SignalP"/>
    </source>
</evidence>
<evidence type="ECO:0000256" key="14">
    <source>
        <dbReference type="ARBA" id="ARBA00023180"/>
    </source>
</evidence>
<dbReference type="InterPro" id="IPR002355">
    <property type="entry name" value="Cu_oxidase_Cu_BS"/>
</dbReference>
<dbReference type="Pfam" id="PF07732">
    <property type="entry name" value="Cu-oxidase_3"/>
    <property type="match status" value="3"/>
</dbReference>
<keyword evidence="14" id="KW-0325">Glycoprotein</keyword>
<evidence type="ECO:0000256" key="10">
    <source>
        <dbReference type="ARBA" id="ARBA00023002"/>
    </source>
</evidence>
<feature type="chain" id="PRO_5040965384" evidence="15">
    <location>
        <begin position="33"/>
        <end position="1127"/>
    </location>
</feature>
<evidence type="ECO:0000313" key="19">
    <source>
        <dbReference type="Proteomes" id="UP001163046"/>
    </source>
</evidence>
<keyword evidence="6" id="KW-0479">Metal-binding</keyword>
<evidence type="ECO:0000256" key="6">
    <source>
        <dbReference type="ARBA" id="ARBA00022723"/>
    </source>
</evidence>
<evidence type="ECO:0000259" key="17">
    <source>
        <dbReference type="Pfam" id="PF07732"/>
    </source>
</evidence>
<keyword evidence="12" id="KW-0472">Membrane</keyword>
<dbReference type="InterPro" id="IPR050633">
    <property type="entry name" value="Neuropilin_MCO_CoagFactor"/>
</dbReference>
<dbReference type="CDD" id="cd04200">
    <property type="entry name" value="CuRO_2_ceruloplasmin_like"/>
    <property type="match status" value="1"/>
</dbReference>
<dbReference type="PROSITE" id="PS00079">
    <property type="entry name" value="MULTICOPPER_OXIDASE1"/>
    <property type="match status" value="2"/>
</dbReference>
<reference evidence="18" key="1">
    <citation type="submission" date="2023-01" db="EMBL/GenBank/DDBJ databases">
        <title>Genome assembly of the deep-sea coral Lophelia pertusa.</title>
        <authorList>
            <person name="Herrera S."/>
            <person name="Cordes E."/>
        </authorList>
    </citation>
    <scope>NUCLEOTIDE SEQUENCE</scope>
    <source>
        <strain evidence="18">USNM1676648</strain>
        <tissue evidence="18">Polyp</tissue>
    </source>
</reference>
<evidence type="ECO:0000256" key="9">
    <source>
        <dbReference type="ARBA" id="ARBA00022989"/>
    </source>
</evidence>
<comment type="caution">
    <text evidence="18">The sequence shown here is derived from an EMBL/GenBank/DDBJ whole genome shotgun (WGS) entry which is preliminary data.</text>
</comment>
<dbReference type="GO" id="GO:0006811">
    <property type="term" value="P:monoatomic ion transport"/>
    <property type="evidence" value="ECO:0007669"/>
    <property type="project" value="UniProtKB-KW"/>
</dbReference>
<dbReference type="PROSITE" id="PS00080">
    <property type="entry name" value="MULTICOPPER_OXIDASE2"/>
    <property type="match status" value="1"/>
</dbReference>
<dbReference type="OrthoDB" id="2121828at2759"/>
<keyword evidence="19" id="KW-1185">Reference proteome</keyword>
<dbReference type="AlphaFoldDB" id="A0A9W9ZAH3"/>
<dbReference type="PANTHER" id="PTHR46806">
    <property type="entry name" value="F5/8 TYPE C DOMAIN-CONTAINING PROTEIN"/>
    <property type="match status" value="1"/>
</dbReference>
<dbReference type="InterPro" id="IPR011707">
    <property type="entry name" value="Cu-oxidase-like_N"/>
</dbReference>
<evidence type="ECO:0000256" key="13">
    <source>
        <dbReference type="ARBA" id="ARBA00023157"/>
    </source>
</evidence>
<feature type="domain" description="Plastocyanin-like" evidence="17">
    <location>
        <begin position="823"/>
        <end position="898"/>
    </location>
</feature>
<dbReference type="FunFam" id="2.60.40.420:FF:000009">
    <property type="entry name" value="Ceruloplasmin"/>
    <property type="match status" value="1"/>
</dbReference>
<keyword evidence="5" id="KW-0812">Transmembrane</keyword>
<evidence type="ECO:0000259" key="16">
    <source>
        <dbReference type="Pfam" id="PF07731"/>
    </source>
</evidence>
<keyword evidence="9" id="KW-1133">Transmembrane helix</keyword>
<dbReference type="PANTHER" id="PTHR46806:SF7">
    <property type="entry name" value="COAGULATION FACTOR VIII"/>
    <property type="match status" value="1"/>
</dbReference>
<comment type="subcellular location">
    <subcellularLocation>
        <location evidence="2">Membrane</location>
        <topology evidence="2">Single-pass membrane protein</topology>
    </subcellularLocation>
</comment>
<dbReference type="InterPro" id="IPR011706">
    <property type="entry name" value="Cu-oxidase_C"/>
</dbReference>
<dbReference type="InterPro" id="IPR008972">
    <property type="entry name" value="Cupredoxin"/>
</dbReference>
<keyword evidence="11" id="KW-0406">Ion transport</keyword>
<feature type="domain" description="Plastocyanin-like" evidence="17">
    <location>
        <begin position="108"/>
        <end position="215"/>
    </location>
</feature>
<dbReference type="GO" id="GO:0004322">
    <property type="term" value="F:ferroxidase activity"/>
    <property type="evidence" value="ECO:0007669"/>
    <property type="project" value="UniProtKB-EC"/>
</dbReference>
<dbReference type="GO" id="GO:0005507">
    <property type="term" value="F:copper ion binding"/>
    <property type="evidence" value="ECO:0007669"/>
    <property type="project" value="InterPro"/>
</dbReference>
<organism evidence="18 19">
    <name type="scientific">Desmophyllum pertusum</name>
    <dbReference type="NCBI Taxonomy" id="174260"/>
    <lineage>
        <taxon>Eukaryota</taxon>
        <taxon>Metazoa</taxon>
        <taxon>Cnidaria</taxon>
        <taxon>Anthozoa</taxon>
        <taxon>Hexacorallia</taxon>
        <taxon>Scleractinia</taxon>
        <taxon>Caryophylliina</taxon>
        <taxon>Caryophylliidae</taxon>
        <taxon>Desmophyllum</taxon>
    </lineage>
</organism>
<name>A0A9W9ZAH3_9CNID</name>
<dbReference type="GO" id="GO:0005886">
    <property type="term" value="C:plasma membrane"/>
    <property type="evidence" value="ECO:0007669"/>
    <property type="project" value="TreeGrafter"/>
</dbReference>
<proteinExistence type="inferred from homology"/>
<evidence type="ECO:0000256" key="12">
    <source>
        <dbReference type="ARBA" id="ARBA00023136"/>
    </source>
</evidence>
<dbReference type="GO" id="GO:0038023">
    <property type="term" value="F:signaling receptor activity"/>
    <property type="evidence" value="ECO:0007669"/>
    <property type="project" value="TreeGrafter"/>
</dbReference>
<evidence type="ECO:0000256" key="11">
    <source>
        <dbReference type="ARBA" id="ARBA00023065"/>
    </source>
</evidence>
<dbReference type="EC" id="1.16.3.1" evidence="18"/>
<evidence type="ECO:0000313" key="18">
    <source>
        <dbReference type="EMBL" id="KAJ7378077.1"/>
    </source>
</evidence>
<keyword evidence="7 15" id="KW-0732">Signal</keyword>
<dbReference type="Proteomes" id="UP001163046">
    <property type="component" value="Unassembled WGS sequence"/>
</dbReference>
<dbReference type="Pfam" id="PF07731">
    <property type="entry name" value="Cu-oxidase_2"/>
    <property type="match status" value="1"/>
</dbReference>
<sequence length="1127" mass="126418">MPGTTQAKMMPSLVHIIACVILLAALLHTSCSSRTRDYYIAAVERDWDYAPTGMNNLKGIQLEHDSDAARFTVSGPHRIGKVYGKVLYREFTDGTFTKEKPHPKYLGLLGPIIKGEVGDTLKIHFKNMATSRSFTMHPHGVFYDKTSEGALYDDHTKGELKEDDHVPPAETHVYKWTIPESHAPTKDDENCLTWAYHSHVKPINDINTGLIGAILTCKKGTLDETTGTRTDVDKEFVLLFNVMDENKSWLLDQNIQRFCSDPTGAMKKKTDSGFVKSNKMYGINGRVFANLEGLDMCLGDKISWHLYGIGTDTDVHAAYFHGQTFTIDKHLRSVTTLLPATFVAASMTAVNPGTWLLNCMLTNNYDGGMYALFNVTKCARDFTMPVARGGILRKYFIAAEEKMWNYGPSGINQITGDDLLKAGSISSRYFIKNDNRIGGTYKKALYIEYTDDTFNTPKNRTEDELHLGSLGPVIRGAVGDTIEVVFRNKASRNYSIHPIGVLYNKSNEGALYEDGTSGDAKNDDAIPPGGNFTYRWTVPEEMGPRTTDAQCLTRMYLSFVNPTKDRYAGLFGPLLVCKKGSLDSNNKQKNVDKEFVLHFVVTLEKTSQYYEDNKQMAGDPNTIDENDSLYKNSNKMHDINGYVFANQPGLSMCRGHRVSWHIMSGILLHSPNFYGNTVTFNGHRTDALGQIQGSFSTAYMTPDDPGEWEIICRTTSHLTLGMESKYTVRSGGDCGETPSEQTTGKVRRYYIAAMEETWDYAPTGRDILGGKALEDSEVAKPYTTQGPKRIGHKYKKALFHEFTDATFTTKKERKTEYDKHLGILGPVIRAEVGDTVEVVFKNMASRSYSVHPHGLFYKKKYEGSNYQDGTHGNDKMDNAVSPGKIFKYIWQVPERAGPTENDADCLAWSYYSDSDGDVKDFYTGLVGPLVVCKKGTLREDNSRPGVDREFFLLFATFDENRSWYLDDNIKYCSDPGPIDQLKKDAGFMESNQKYAINGFLYGNLPGLAMYKHERVEWYLMGLGDLTDVHTVHFHGQTFVHKSTTLHREDVFDLFPGIFATVEMEPDSVGDWLLHCHVNNHLSGGMETLFSVMEPTSKPISAARKRKLIASGFSRACSLSLFICLLLK</sequence>
<evidence type="ECO:0000256" key="1">
    <source>
        <dbReference type="ARBA" id="ARBA00001935"/>
    </source>
</evidence>
<keyword evidence="4" id="KW-0813">Transport</keyword>
<evidence type="ECO:0000256" key="5">
    <source>
        <dbReference type="ARBA" id="ARBA00022692"/>
    </source>
</evidence>
<dbReference type="EMBL" id="MU826369">
    <property type="protein sequence ID" value="KAJ7378077.1"/>
    <property type="molecule type" value="Genomic_DNA"/>
</dbReference>
<dbReference type="Gene3D" id="2.60.40.420">
    <property type="entry name" value="Cupredoxins - blue copper proteins"/>
    <property type="match status" value="3"/>
</dbReference>
<evidence type="ECO:0000256" key="7">
    <source>
        <dbReference type="ARBA" id="ARBA00022729"/>
    </source>
</evidence>
<evidence type="ECO:0000256" key="2">
    <source>
        <dbReference type="ARBA" id="ARBA00004167"/>
    </source>
</evidence>
<keyword evidence="8" id="KW-0677">Repeat</keyword>
<feature type="signal peptide" evidence="15">
    <location>
        <begin position="1"/>
        <end position="32"/>
    </location>
</feature>
<dbReference type="FunFam" id="2.60.40.420:FF:000002">
    <property type="entry name" value="Hephaestin like 1"/>
    <property type="match status" value="2"/>
</dbReference>
<feature type="domain" description="Plastocyanin-like" evidence="16">
    <location>
        <begin position="994"/>
        <end position="1092"/>
    </location>
</feature>
<evidence type="ECO:0000256" key="3">
    <source>
        <dbReference type="ARBA" id="ARBA00010609"/>
    </source>
</evidence>
<evidence type="ECO:0000256" key="8">
    <source>
        <dbReference type="ARBA" id="ARBA00022737"/>
    </source>
</evidence>